<evidence type="ECO:0000313" key="1">
    <source>
        <dbReference type="EMBL" id="JAH18482.1"/>
    </source>
</evidence>
<proteinExistence type="predicted"/>
<organism evidence="1">
    <name type="scientific">Anguilla anguilla</name>
    <name type="common">European freshwater eel</name>
    <name type="synonym">Muraena anguilla</name>
    <dbReference type="NCBI Taxonomy" id="7936"/>
    <lineage>
        <taxon>Eukaryota</taxon>
        <taxon>Metazoa</taxon>
        <taxon>Chordata</taxon>
        <taxon>Craniata</taxon>
        <taxon>Vertebrata</taxon>
        <taxon>Euteleostomi</taxon>
        <taxon>Actinopterygii</taxon>
        <taxon>Neopterygii</taxon>
        <taxon>Teleostei</taxon>
        <taxon>Anguilliformes</taxon>
        <taxon>Anguillidae</taxon>
        <taxon>Anguilla</taxon>
    </lineage>
</organism>
<dbReference type="AlphaFoldDB" id="A0A0E9QPT1"/>
<dbReference type="EMBL" id="GBXM01090095">
    <property type="protein sequence ID" value="JAH18482.1"/>
    <property type="molecule type" value="Transcribed_RNA"/>
</dbReference>
<reference evidence="1" key="1">
    <citation type="submission" date="2014-11" db="EMBL/GenBank/DDBJ databases">
        <authorList>
            <person name="Amaro Gonzalez C."/>
        </authorList>
    </citation>
    <scope>NUCLEOTIDE SEQUENCE</scope>
</reference>
<sequence length="52" mass="6014">MGVGLHCPCRNRAVRLSVCLCLHLPLKCLYPLCWVCWHRFAFNQRIPTTACL</sequence>
<accession>A0A0E9QPT1</accession>
<name>A0A0E9QPT1_ANGAN</name>
<reference evidence="1" key="2">
    <citation type="journal article" date="2015" name="Fish Shellfish Immunol.">
        <title>Early steps in the European eel (Anguilla anguilla)-Vibrio vulnificus interaction in the gills: Role of the RtxA13 toxin.</title>
        <authorList>
            <person name="Callol A."/>
            <person name="Pajuelo D."/>
            <person name="Ebbesson L."/>
            <person name="Teles M."/>
            <person name="MacKenzie S."/>
            <person name="Amaro C."/>
        </authorList>
    </citation>
    <scope>NUCLEOTIDE SEQUENCE</scope>
</reference>
<protein>
    <submittedName>
        <fullName evidence="1">Uncharacterized protein</fullName>
    </submittedName>
</protein>